<comment type="catalytic activity">
    <reaction evidence="7">
        <text>L-cysteinyl-[prolipoprotein] + a 1,2-diacyl-sn-glycero-3-phospho-(1'-sn-glycerol) = an S-1,2-diacyl-sn-glyceryl-L-cysteinyl-[prolipoprotein] + sn-glycerol 1-phosphate + H(+)</text>
        <dbReference type="Rhea" id="RHEA:56712"/>
        <dbReference type="Rhea" id="RHEA-COMP:14679"/>
        <dbReference type="Rhea" id="RHEA-COMP:14680"/>
        <dbReference type="ChEBI" id="CHEBI:15378"/>
        <dbReference type="ChEBI" id="CHEBI:29950"/>
        <dbReference type="ChEBI" id="CHEBI:57685"/>
        <dbReference type="ChEBI" id="CHEBI:64716"/>
        <dbReference type="ChEBI" id="CHEBI:140658"/>
        <dbReference type="EC" id="2.5.1.145"/>
    </reaction>
</comment>
<keyword evidence="6 7" id="KW-0472">Membrane</keyword>
<keyword evidence="9" id="KW-1185">Reference proteome</keyword>
<evidence type="ECO:0000256" key="5">
    <source>
        <dbReference type="ARBA" id="ARBA00022989"/>
    </source>
</evidence>
<comment type="similarity">
    <text evidence="1 7">Belongs to the Lgt family.</text>
</comment>
<dbReference type="GO" id="GO:0042158">
    <property type="term" value="P:lipoprotein biosynthetic process"/>
    <property type="evidence" value="ECO:0007669"/>
    <property type="project" value="UniProtKB-UniRule"/>
</dbReference>
<organism evidence="8 9">
    <name type="scientific">Desulfobacula phenolica</name>
    <dbReference type="NCBI Taxonomy" id="90732"/>
    <lineage>
        <taxon>Bacteria</taxon>
        <taxon>Pseudomonadati</taxon>
        <taxon>Thermodesulfobacteriota</taxon>
        <taxon>Desulfobacteria</taxon>
        <taxon>Desulfobacterales</taxon>
        <taxon>Desulfobacteraceae</taxon>
        <taxon>Desulfobacula</taxon>
    </lineage>
</organism>
<feature type="transmembrane region" description="Helical" evidence="7">
    <location>
        <begin position="223"/>
        <end position="246"/>
    </location>
</feature>
<evidence type="ECO:0000256" key="3">
    <source>
        <dbReference type="ARBA" id="ARBA00022679"/>
    </source>
</evidence>
<dbReference type="GO" id="GO:0005886">
    <property type="term" value="C:plasma membrane"/>
    <property type="evidence" value="ECO:0007669"/>
    <property type="project" value="UniProtKB-SubCell"/>
</dbReference>
<evidence type="ECO:0000313" key="9">
    <source>
        <dbReference type="Proteomes" id="UP000199608"/>
    </source>
</evidence>
<evidence type="ECO:0000256" key="7">
    <source>
        <dbReference type="HAMAP-Rule" id="MF_01147"/>
    </source>
</evidence>
<evidence type="ECO:0000256" key="1">
    <source>
        <dbReference type="ARBA" id="ARBA00007150"/>
    </source>
</evidence>
<proteinExistence type="inferred from homology"/>
<feature type="transmembrane region" description="Helical" evidence="7">
    <location>
        <begin position="13"/>
        <end position="32"/>
    </location>
</feature>
<dbReference type="NCBIfam" id="TIGR00544">
    <property type="entry name" value="lgt"/>
    <property type="match status" value="1"/>
</dbReference>
<name>A0A1H2JVI6_9BACT</name>
<dbReference type="UniPathway" id="UPA00664"/>
<protein>
    <recommendedName>
        <fullName evidence="7">Phosphatidylglycerol--prolipoprotein diacylglyceryl transferase</fullName>
        <ecNumber evidence="7">2.5.1.145</ecNumber>
    </recommendedName>
</protein>
<accession>A0A1H2JVI6</accession>
<evidence type="ECO:0000313" key="8">
    <source>
        <dbReference type="EMBL" id="SDU60171.1"/>
    </source>
</evidence>
<sequence>MHPILLQIYGFKLYTYGLFVAIGFMTAIWISKKNARSHDISDQTITDVFFIILVSALVGARFLYVLINFDAYKNNWLDIFKIWNGGLVFFGGFLAAVIVTAVYLKMRNLNIWKIADIISPGAAFGHAMGRIGCFFAGCCYGKECDLPIAVKFTNPESLAPIGVYLHPTQLYSVLSNMILFFILLWLQKRKKFNGMVFLSYIMLYSLFRSIIEFFRGDFRGTFFFNFISMSQGIGFFVFVIALIIILKRSNLFYGPKEK</sequence>
<feature type="transmembrane region" description="Helical" evidence="7">
    <location>
        <begin position="170"/>
        <end position="186"/>
    </location>
</feature>
<dbReference type="RefSeq" id="WP_092237834.1">
    <property type="nucleotide sequence ID" value="NZ_FNLL01000016.1"/>
</dbReference>
<keyword evidence="2 7" id="KW-1003">Cell membrane</keyword>
<dbReference type="EC" id="2.5.1.145" evidence="7"/>
<keyword evidence="4 7" id="KW-0812">Transmembrane</keyword>
<dbReference type="Proteomes" id="UP000199608">
    <property type="component" value="Unassembled WGS sequence"/>
</dbReference>
<keyword evidence="8" id="KW-0449">Lipoprotein</keyword>
<comment type="function">
    <text evidence="7">Catalyzes the transfer of the diacylglyceryl group from phosphatidylglycerol to the sulfhydryl group of the N-terminal cysteine of a prolipoprotein, the first step in the formation of mature lipoproteins.</text>
</comment>
<keyword evidence="3 7" id="KW-0808">Transferase</keyword>
<dbReference type="AlphaFoldDB" id="A0A1H2JVI6"/>
<feature type="transmembrane region" description="Helical" evidence="7">
    <location>
        <begin position="44"/>
        <end position="67"/>
    </location>
</feature>
<dbReference type="Pfam" id="PF01790">
    <property type="entry name" value="LGT"/>
    <property type="match status" value="1"/>
</dbReference>
<comment type="pathway">
    <text evidence="7">Protein modification; lipoprotein biosynthesis (diacylglyceryl transfer).</text>
</comment>
<feature type="transmembrane region" description="Helical" evidence="7">
    <location>
        <begin position="87"/>
        <end position="104"/>
    </location>
</feature>
<comment type="subcellular location">
    <subcellularLocation>
        <location evidence="7">Cell membrane</location>
        <topology evidence="7">Multi-pass membrane protein</topology>
    </subcellularLocation>
</comment>
<dbReference type="PANTHER" id="PTHR30589">
    <property type="entry name" value="PROLIPOPROTEIN DIACYLGLYCERYL TRANSFERASE"/>
    <property type="match status" value="1"/>
</dbReference>
<reference evidence="9" key="1">
    <citation type="submission" date="2016-10" db="EMBL/GenBank/DDBJ databases">
        <authorList>
            <person name="Varghese N."/>
            <person name="Submissions S."/>
        </authorList>
    </citation>
    <scope>NUCLEOTIDE SEQUENCE [LARGE SCALE GENOMIC DNA]</scope>
    <source>
        <strain evidence="9">DSM 3384</strain>
    </source>
</reference>
<dbReference type="EMBL" id="FNLL01000016">
    <property type="protein sequence ID" value="SDU60171.1"/>
    <property type="molecule type" value="Genomic_DNA"/>
</dbReference>
<evidence type="ECO:0000256" key="4">
    <source>
        <dbReference type="ARBA" id="ARBA00022692"/>
    </source>
</evidence>
<feature type="transmembrane region" description="Helical" evidence="7">
    <location>
        <begin position="192"/>
        <end position="211"/>
    </location>
</feature>
<dbReference type="HAMAP" id="MF_01147">
    <property type="entry name" value="Lgt"/>
    <property type="match status" value="1"/>
</dbReference>
<dbReference type="InterPro" id="IPR001640">
    <property type="entry name" value="Lgt"/>
</dbReference>
<dbReference type="PANTHER" id="PTHR30589:SF0">
    <property type="entry name" value="PHOSPHATIDYLGLYCEROL--PROLIPOPROTEIN DIACYLGLYCERYL TRANSFERASE"/>
    <property type="match status" value="1"/>
</dbReference>
<feature type="binding site" evidence="7">
    <location>
        <position position="130"/>
    </location>
    <ligand>
        <name>a 1,2-diacyl-sn-glycero-3-phospho-(1'-sn-glycerol)</name>
        <dbReference type="ChEBI" id="CHEBI:64716"/>
    </ligand>
</feature>
<evidence type="ECO:0000256" key="2">
    <source>
        <dbReference type="ARBA" id="ARBA00022475"/>
    </source>
</evidence>
<gene>
    <name evidence="7" type="primary">lgt</name>
    <name evidence="8" type="ORF">SAMN04487931_11612</name>
</gene>
<keyword evidence="5 7" id="KW-1133">Transmembrane helix</keyword>
<dbReference type="GO" id="GO:0008961">
    <property type="term" value="F:phosphatidylglycerol-prolipoprotein diacylglyceryl transferase activity"/>
    <property type="evidence" value="ECO:0007669"/>
    <property type="project" value="UniProtKB-UniRule"/>
</dbReference>
<evidence type="ECO:0000256" key="6">
    <source>
        <dbReference type="ARBA" id="ARBA00023136"/>
    </source>
</evidence>